<dbReference type="PROSITE" id="PS50189">
    <property type="entry name" value="NTR"/>
    <property type="match status" value="1"/>
</dbReference>
<evidence type="ECO:0000256" key="3">
    <source>
        <dbReference type="ARBA" id="ARBA00022729"/>
    </source>
</evidence>
<name>A0A9Q1C1Z9_HOLLE</name>
<dbReference type="SUPFAM" id="SSF50242">
    <property type="entry name" value="TIMP-like"/>
    <property type="match status" value="1"/>
</dbReference>
<dbReference type="InterPro" id="IPR050440">
    <property type="entry name" value="Laminin/Netrin_ECM"/>
</dbReference>
<keyword evidence="7 8" id="KW-0424">Laminin EGF-like domain</keyword>
<feature type="disulfide bond" evidence="8">
    <location>
        <begin position="301"/>
        <end position="310"/>
    </location>
</feature>
<dbReference type="InterPro" id="IPR000742">
    <property type="entry name" value="EGF"/>
</dbReference>
<dbReference type="PANTHER" id="PTHR10574:SF365">
    <property type="entry name" value="NETRIN-A-RELATED"/>
    <property type="match status" value="1"/>
</dbReference>
<dbReference type="PROSITE" id="PS50027">
    <property type="entry name" value="EGF_LAM_2"/>
    <property type="match status" value="2"/>
</dbReference>
<dbReference type="InterPro" id="IPR008211">
    <property type="entry name" value="Laminin_N"/>
</dbReference>
<evidence type="ECO:0000313" key="14">
    <source>
        <dbReference type="Proteomes" id="UP001152320"/>
    </source>
</evidence>
<feature type="domain" description="Laminin N-terminal" evidence="12">
    <location>
        <begin position="49"/>
        <end position="279"/>
    </location>
</feature>
<evidence type="ECO:0000256" key="1">
    <source>
        <dbReference type="ARBA" id="ARBA00004613"/>
    </source>
</evidence>
<dbReference type="InterPro" id="IPR008993">
    <property type="entry name" value="TIMP-like_OB-fold"/>
</dbReference>
<feature type="chain" id="PRO_5040319430" evidence="9">
    <location>
        <begin position="27"/>
        <end position="591"/>
    </location>
</feature>
<dbReference type="GO" id="GO:0009888">
    <property type="term" value="P:tissue development"/>
    <property type="evidence" value="ECO:0007669"/>
    <property type="project" value="TreeGrafter"/>
</dbReference>
<reference evidence="13" key="1">
    <citation type="submission" date="2021-10" db="EMBL/GenBank/DDBJ databases">
        <title>Tropical sea cucumber genome reveals ecological adaptation and Cuvierian tubules defense mechanism.</title>
        <authorList>
            <person name="Chen T."/>
        </authorList>
    </citation>
    <scope>NUCLEOTIDE SEQUENCE</scope>
    <source>
        <strain evidence="13">Nanhai2018</strain>
        <tissue evidence="13">Muscle</tissue>
    </source>
</reference>
<dbReference type="Pfam" id="PF01759">
    <property type="entry name" value="NTR"/>
    <property type="match status" value="1"/>
</dbReference>
<sequence>MDVSTGMKLVVFLFSFSWRFPVGVESGQLGWRLGQQSMHDPCYDDEKNKAVRCVPDFINAAAGREVVVSSTCGDPPNRFCAQSSGSNGERERNCFTCDATHPRRRHPAEYLTDINNPNNRTCWQSELLQQSDQNVTLTLSLGKKFELTYIALEFCPVRPDSMIIYKSQDYGRSWLPYQYYSSTCRRMYNMPKNAVITKMNEQEAICTDAHESELFQGPRIGFGTLEGRPSATEFDNSPVLQDWVTATDIKVVFNKIHQSAENDLDYSYYAVSDFSVGGRCKCNGHASRCIPGDDNTLRCDCKHNTAGPECETCKPFHYDRPWARATSRDANECIPCNCNLHARKCRFNMELYQLSGRKSGGVCLKCRHNTAGRFCHYCKEGYYRDSTKDITDKHVCQNCDCHNIGSLGTICNQTTGQCPCKDGVTGLQCNRCAKGYQQSQSAIAPCIKIPPPGPPGSRTPDQEPSCPASCRRRLSQSKFCDKAFAIQAQVLSRQKLHDVIKFQIDIKQVYKSSSRKRIRRGRNQYVYVPSRDLTCKCPKLRLQKTYLIIGDDNGGPNGNQLIVDKTGLALKWRSQYTNKLRNYQRDRCSRN</sequence>
<gene>
    <name evidence="13" type="ORF">HOLleu_17914</name>
</gene>
<comment type="caution">
    <text evidence="8">Lacks conserved residue(s) required for the propagation of feature annotation.</text>
</comment>
<dbReference type="Proteomes" id="UP001152320">
    <property type="component" value="Chromosome 8"/>
</dbReference>
<dbReference type="FunFam" id="2.60.120.260:FF:000098">
    <property type="entry name" value="Netrin-A, isoform B"/>
    <property type="match status" value="1"/>
</dbReference>
<evidence type="ECO:0000256" key="5">
    <source>
        <dbReference type="ARBA" id="ARBA00023157"/>
    </source>
</evidence>
<dbReference type="Gene3D" id="2.60.120.260">
    <property type="entry name" value="Galactose-binding domain-like"/>
    <property type="match status" value="1"/>
</dbReference>
<dbReference type="GO" id="GO:0005604">
    <property type="term" value="C:basement membrane"/>
    <property type="evidence" value="ECO:0007669"/>
    <property type="project" value="TreeGrafter"/>
</dbReference>
<dbReference type="PROSITE" id="PS00022">
    <property type="entry name" value="EGF_1"/>
    <property type="match status" value="1"/>
</dbReference>
<dbReference type="Gene3D" id="2.40.50.120">
    <property type="match status" value="1"/>
</dbReference>
<keyword evidence="3 9" id="KW-0732">Signal</keyword>
<dbReference type="FunFam" id="2.10.25.10:FF:000048">
    <property type="entry name" value="Netrin 3"/>
    <property type="match status" value="1"/>
</dbReference>
<dbReference type="GO" id="GO:0005576">
    <property type="term" value="C:extracellular region"/>
    <property type="evidence" value="ECO:0007669"/>
    <property type="project" value="UniProtKB-SubCell"/>
</dbReference>
<dbReference type="SMART" id="SM00643">
    <property type="entry name" value="C345C"/>
    <property type="match status" value="1"/>
</dbReference>
<dbReference type="Gene3D" id="2.10.25.10">
    <property type="entry name" value="Laminin"/>
    <property type="match status" value="2"/>
</dbReference>
<dbReference type="InterPro" id="IPR018933">
    <property type="entry name" value="Netrin_module_non-TIMP"/>
</dbReference>
<dbReference type="AlphaFoldDB" id="A0A9Q1C1Z9"/>
<comment type="subcellular location">
    <subcellularLocation>
        <location evidence="1">Secreted</location>
    </subcellularLocation>
</comment>
<evidence type="ECO:0000256" key="7">
    <source>
        <dbReference type="ARBA" id="ARBA00023292"/>
    </source>
</evidence>
<dbReference type="PROSITE" id="PS01248">
    <property type="entry name" value="EGF_LAM_1"/>
    <property type="match status" value="1"/>
</dbReference>
<dbReference type="CDD" id="cd03579">
    <property type="entry name" value="NTR_netrin-1_like"/>
    <property type="match status" value="1"/>
</dbReference>
<dbReference type="GO" id="GO:0008045">
    <property type="term" value="P:motor neuron axon guidance"/>
    <property type="evidence" value="ECO:0007669"/>
    <property type="project" value="TreeGrafter"/>
</dbReference>
<comment type="caution">
    <text evidence="13">The sequence shown here is derived from an EMBL/GenBank/DDBJ whole genome shotgun (WGS) entry which is preliminary data.</text>
</comment>
<dbReference type="PANTHER" id="PTHR10574">
    <property type="entry name" value="NETRIN/LAMININ-RELATED"/>
    <property type="match status" value="1"/>
</dbReference>
<dbReference type="PROSITE" id="PS51117">
    <property type="entry name" value="LAMININ_NTER"/>
    <property type="match status" value="1"/>
</dbReference>
<dbReference type="GO" id="GO:0009887">
    <property type="term" value="P:animal organ morphogenesis"/>
    <property type="evidence" value="ECO:0007669"/>
    <property type="project" value="TreeGrafter"/>
</dbReference>
<dbReference type="CDD" id="cd00055">
    <property type="entry name" value="EGF_Lam"/>
    <property type="match status" value="3"/>
</dbReference>
<evidence type="ECO:0000256" key="4">
    <source>
        <dbReference type="ARBA" id="ARBA00022737"/>
    </source>
</evidence>
<keyword evidence="4" id="KW-0677">Repeat</keyword>
<feature type="disulfide bond" evidence="8">
    <location>
        <begin position="432"/>
        <end position="446"/>
    </location>
</feature>
<dbReference type="OrthoDB" id="9972745at2759"/>
<dbReference type="Pfam" id="PF00053">
    <property type="entry name" value="EGF_laminin"/>
    <property type="match status" value="1"/>
</dbReference>
<evidence type="ECO:0000259" key="12">
    <source>
        <dbReference type="PROSITE" id="PS51117"/>
    </source>
</evidence>
<evidence type="ECO:0000256" key="8">
    <source>
        <dbReference type="PROSITE-ProRule" id="PRU00460"/>
    </source>
</evidence>
<dbReference type="InterPro" id="IPR056863">
    <property type="entry name" value="LMN_ATRN_NET-like_EGF"/>
</dbReference>
<keyword evidence="14" id="KW-1185">Reference proteome</keyword>
<dbReference type="GO" id="GO:0016358">
    <property type="term" value="P:dendrite development"/>
    <property type="evidence" value="ECO:0007669"/>
    <property type="project" value="TreeGrafter"/>
</dbReference>
<dbReference type="FunFam" id="2.10.25.10:FF:000081">
    <property type="entry name" value="Netrin 1"/>
    <property type="match status" value="1"/>
</dbReference>
<proteinExistence type="predicted"/>
<dbReference type="EMBL" id="JAIZAY010000008">
    <property type="protein sequence ID" value="KAJ8037166.1"/>
    <property type="molecule type" value="Genomic_DNA"/>
</dbReference>
<feature type="domain" description="Laminin EGF-like" evidence="10">
    <location>
        <begin position="280"/>
        <end position="335"/>
    </location>
</feature>
<feature type="disulfide bond" evidence="8">
    <location>
        <begin position="420"/>
        <end position="429"/>
    </location>
</feature>
<evidence type="ECO:0000256" key="6">
    <source>
        <dbReference type="ARBA" id="ARBA00023180"/>
    </source>
</evidence>
<feature type="signal peptide" evidence="9">
    <location>
        <begin position="1"/>
        <end position="26"/>
    </location>
</feature>
<dbReference type="Pfam" id="PF24973">
    <property type="entry name" value="EGF_LMN_ATRN"/>
    <property type="match status" value="2"/>
</dbReference>
<feature type="disulfide bond" evidence="8">
    <location>
        <begin position="401"/>
        <end position="418"/>
    </location>
</feature>
<feature type="disulfide bond" evidence="8">
    <location>
        <begin position="399"/>
        <end position="411"/>
    </location>
</feature>
<evidence type="ECO:0000256" key="9">
    <source>
        <dbReference type="SAM" id="SignalP"/>
    </source>
</evidence>
<protein>
    <submittedName>
        <fullName evidence="13">Netrin-1</fullName>
    </submittedName>
</protein>
<accession>A0A9Q1C1Z9</accession>
<keyword evidence="5 8" id="KW-1015">Disulfide bond</keyword>
<keyword evidence="6" id="KW-0325">Glycoprotein</keyword>
<dbReference type="SUPFAM" id="SSF57196">
    <property type="entry name" value="EGF/Laminin"/>
    <property type="match status" value="3"/>
</dbReference>
<dbReference type="InterPro" id="IPR002049">
    <property type="entry name" value="LE_dom"/>
</dbReference>
<feature type="domain" description="NTR" evidence="11">
    <location>
        <begin position="466"/>
        <end position="588"/>
    </location>
</feature>
<dbReference type="InterPro" id="IPR001134">
    <property type="entry name" value="Netrin_domain"/>
</dbReference>
<evidence type="ECO:0000313" key="13">
    <source>
        <dbReference type="EMBL" id="KAJ8037166.1"/>
    </source>
</evidence>
<evidence type="ECO:0000256" key="2">
    <source>
        <dbReference type="ARBA" id="ARBA00022525"/>
    </source>
</evidence>
<dbReference type="Pfam" id="PF00055">
    <property type="entry name" value="Laminin_N"/>
    <property type="match status" value="1"/>
</dbReference>
<keyword evidence="2" id="KW-0964">Secreted</keyword>
<feature type="disulfide bond" evidence="8">
    <location>
        <begin position="282"/>
        <end position="299"/>
    </location>
</feature>
<dbReference type="SMART" id="SM00136">
    <property type="entry name" value="LamNT"/>
    <property type="match status" value="1"/>
</dbReference>
<organism evidence="13 14">
    <name type="scientific">Holothuria leucospilota</name>
    <name type="common">Black long sea cucumber</name>
    <name type="synonym">Mertensiothuria leucospilota</name>
    <dbReference type="NCBI Taxonomy" id="206669"/>
    <lineage>
        <taxon>Eukaryota</taxon>
        <taxon>Metazoa</taxon>
        <taxon>Echinodermata</taxon>
        <taxon>Eleutherozoa</taxon>
        <taxon>Echinozoa</taxon>
        <taxon>Holothuroidea</taxon>
        <taxon>Aspidochirotacea</taxon>
        <taxon>Aspidochirotida</taxon>
        <taxon>Holothuriidae</taxon>
        <taxon>Holothuria</taxon>
    </lineage>
</organism>
<dbReference type="SMART" id="SM00180">
    <property type="entry name" value="EGF_Lam"/>
    <property type="match status" value="3"/>
</dbReference>
<evidence type="ECO:0000259" key="10">
    <source>
        <dbReference type="PROSITE" id="PS50027"/>
    </source>
</evidence>
<feature type="domain" description="Laminin EGF-like" evidence="10">
    <location>
        <begin position="399"/>
        <end position="448"/>
    </location>
</feature>
<evidence type="ECO:0000259" key="11">
    <source>
        <dbReference type="PROSITE" id="PS50189"/>
    </source>
</evidence>